<sequence>MTTRYVRVDGDRVDRPAGWWTPTVHALLRHLHEVGFTRVPVPLEVVDGREVLGFIPGESGADGWRQVVPEAGLRAFAHLLRDFHQASAGFVAPPDARWALADGPARAGEVICHGDFGPWNVVWRDGLPVGLVDFDFAQPGDPLDD</sequence>
<keyword evidence="3" id="KW-1185">Reference proteome</keyword>
<name>A0ABP4Z7U8_9ACTN</name>
<protein>
    <recommendedName>
        <fullName evidence="1">Aminoglycoside phosphotransferase domain-containing protein</fullName>
    </recommendedName>
</protein>
<organism evidence="2 3">
    <name type="scientific">Luedemannella flava</name>
    <dbReference type="NCBI Taxonomy" id="349316"/>
    <lineage>
        <taxon>Bacteria</taxon>
        <taxon>Bacillati</taxon>
        <taxon>Actinomycetota</taxon>
        <taxon>Actinomycetes</taxon>
        <taxon>Micromonosporales</taxon>
        <taxon>Micromonosporaceae</taxon>
        <taxon>Luedemannella</taxon>
    </lineage>
</organism>
<dbReference type="Gene3D" id="3.90.1200.10">
    <property type="match status" value="1"/>
</dbReference>
<dbReference type="SUPFAM" id="SSF56112">
    <property type="entry name" value="Protein kinase-like (PK-like)"/>
    <property type="match status" value="1"/>
</dbReference>
<dbReference type="Proteomes" id="UP001500218">
    <property type="component" value="Unassembled WGS sequence"/>
</dbReference>
<proteinExistence type="predicted"/>
<dbReference type="RefSeq" id="WP_344140625.1">
    <property type="nucleotide sequence ID" value="NZ_BAAALT010000364.1"/>
</dbReference>
<evidence type="ECO:0000313" key="2">
    <source>
        <dbReference type="EMBL" id="GAA1838735.1"/>
    </source>
</evidence>
<comment type="caution">
    <text evidence="2">The sequence shown here is derived from an EMBL/GenBank/DDBJ whole genome shotgun (WGS) entry which is preliminary data.</text>
</comment>
<dbReference type="EMBL" id="BAAALT010000364">
    <property type="protein sequence ID" value="GAA1838735.1"/>
    <property type="molecule type" value="Genomic_DNA"/>
</dbReference>
<dbReference type="Pfam" id="PF01636">
    <property type="entry name" value="APH"/>
    <property type="match status" value="1"/>
</dbReference>
<evidence type="ECO:0000313" key="3">
    <source>
        <dbReference type="Proteomes" id="UP001500218"/>
    </source>
</evidence>
<dbReference type="InterPro" id="IPR011009">
    <property type="entry name" value="Kinase-like_dom_sf"/>
</dbReference>
<reference evidence="3" key="1">
    <citation type="journal article" date="2019" name="Int. J. Syst. Evol. Microbiol.">
        <title>The Global Catalogue of Microorganisms (GCM) 10K type strain sequencing project: providing services to taxonomists for standard genome sequencing and annotation.</title>
        <authorList>
            <consortium name="The Broad Institute Genomics Platform"/>
            <consortium name="The Broad Institute Genome Sequencing Center for Infectious Disease"/>
            <person name="Wu L."/>
            <person name="Ma J."/>
        </authorList>
    </citation>
    <scope>NUCLEOTIDE SEQUENCE [LARGE SCALE GENOMIC DNA]</scope>
    <source>
        <strain evidence="3">JCM 13250</strain>
    </source>
</reference>
<evidence type="ECO:0000259" key="1">
    <source>
        <dbReference type="Pfam" id="PF01636"/>
    </source>
</evidence>
<feature type="domain" description="Aminoglycoside phosphotransferase" evidence="1">
    <location>
        <begin position="97"/>
        <end position="144"/>
    </location>
</feature>
<gene>
    <name evidence="2" type="ORF">GCM10009682_63820</name>
</gene>
<dbReference type="InterPro" id="IPR002575">
    <property type="entry name" value="Aminoglycoside_PTrfase"/>
</dbReference>
<accession>A0ABP4Z7U8</accession>